<keyword evidence="2" id="KW-1133">Transmembrane helix</keyword>
<dbReference type="SUPFAM" id="SSF49785">
    <property type="entry name" value="Galactose-binding domain-like"/>
    <property type="match status" value="1"/>
</dbReference>
<feature type="domain" description="NAD glycohydrolase translocation F5/8 type C" evidence="3">
    <location>
        <begin position="131"/>
        <end position="269"/>
    </location>
</feature>
<reference evidence="4" key="1">
    <citation type="submission" date="2020-10" db="EMBL/GenBank/DDBJ databases">
        <title>ChiBAC.</title>
        <authorList>
            <person name="Zenner C."/>
            <person name="Hitch T.C.A."/>
            <person name="Clavel T."/>
        </authorList>
    </citation>
    <scope>NUCLEOTIDE SEQUENCE</scope>
    <source>
        <strain evidence="4">DSM 107454</strain>
    </source>
</reference>
<evidence type="ECO:0000313" key="4">
    <source>
        <dbReference type="EMBL" id="MBE5040323.1"/>
    </source>
</evidence>
<dbReference type="RefSeq" id="WP_226392875.1">
    <property type="nucleotide sequence ID" value="NZ_JADCKB010000014.1"/>
</dbReference>
<accession>A0A9D5LYG7</accession>
<protein>
    <submittedName>
        <fullName evidence="4">Discoidin domain-containing protein</fullName>
    </submittedName>
</protein>
<dbReference type="InterPro" id="IPR008979">
    <property type="entry name" value="Galactose-bd-like_sf"/>
</dbReference>
<dbReference type="Gene3D" id="2.60.120.260">
    <property type="entry name" value="Galactose-binding domain-like"/>
    <property type="match status" value="1"/>
</dbReference>
<evidence type="ECO:0000256" key="1">
    <source>
        <dbReference type="SAM" id="MobiDB-lite"/>
    </source>
</evidence>
<feature type="transmembrane region" description="Helical" evidence="2">
    <location>
        <begin position="64"/>
        <end position="88"/>
    </location>
</feature>
<gene>
    <name evidence="4" type="ORF">INF28_07585</name>
</gene>
<sequence length="270" mass="29359">IQSAIRLGMAVRAADRFSSVEQLQNALNGQSTTWVPTTPEENHTSPSSSIPYSPSKAKPSSSSLLIAGLLVGSFLLLLISIITAVTLFRTSASKNSMNTLSSSTVTVTPTPAPTITLEPYIPPQFTGVSASNVTSSSGNSRNYHPELVLDNSPATAWNVPGGTGEWILLTAQTEQQVKGVRILNGYTKFSPDYNMWIYAANSRPKDITVSFSDGTYQNFTLSDVFDDQNYIYQTLDFGGIKKTTFIKITINSIYPGTRWSDCCISEIQVF</sequence>
<evidence type="ECO:0000313" key="5">
    <source>
        <dbReference type="Proteomes" id="UP000806542"/>
    </source>
</evidence>
<feature type="region of interest" description="Disordered" evidence="1">
    <location>
        <begin position="30"/>
        <end position="54"/>
    </location>
</feature>
<keyword evidence="2" id="KW-0472">Membrane</keyword>
<dbReference type="EMBL" id="JADCKB010000014">
    <property type="protein sequence ID" value="MBE5040323.1"/>
    <property type="molecule type" value="Genomic_DNA"/>
</dbReference>
<organism evidence="4 5">
    <name type="scientific">Ructibacterium gallinarum</name>
    <dbReference type="NCBI Taxonomy" id="2779355"/>
    <lineage>
        <taxon>Bacteria</taxon>
        <taxon>Bacillati</taxon>
        <taxon>Bacillota</taxon>
        <taxon>Clostridia</taxon>
        <taxon>Eubacteriales</taxon>
        <taxon>Oscillospiraceae</taxon>
        <taxon>Ructibacterium</taxon>
    </lineage>
</organism>
<keyword evidence="2" id="KW-0812">Transmembrane</keyword>
<dbReference type="Proteomes" id="UP000806542">
    <property type="component" value="Unassembled WGS sequence"/>
</dbReference>
<comment type="caution">
    <text evidence="4">The sequence shown here is derived from an EMBL/GenBank/DDBJ whole genome shotgun (WGS) entry which is preliminary data.</text>
</comment>
<evidence type="ECO:0000256" key="2">
    <source>
        <dbReference type="SAM" id="Phobius"/>
    </source>
</evidence>
<feature type="non-terminal residue" evidence="4">
    <location>
        <position position="1"/>
    </location>
</feature>
<feature type="compositionally biased region" description="Low complexity" evidence="1">
    <location>
        <begin position="45"/>
        <end position="54"/>
    </location>
</feature>
<dbReference type="Pfam" id="PF25302">
    <property type="entry name" value="NADase_transloc"/>
    <property type="match status" value="1"/>
</dbReference>
<dbReference type="NCBIfam" id="NF047619">
    <property type="entry name" value="NADase_discoid"/>
    <property type="match status" value="1"/>
</dbReference>
<dbReference type="InterPro" id="IPR057561">
    <property type="entry name" value="NADase_transloc"/>
</dbReference>
<dbReference type="AlphaFoldDB" id="A0A9D5LYG7"/>
<proteinExistence type="predicted"/>
<keyword evidence="5" id="KW-1185">Reference proteome</keyword>
<name>A0A9D5LYG7_9FIRM</name>
<evidence type="ECO:0000259" key="3">
    <source>
        <dbReference type="Pfam" id="PF25302"/>
    </source>
</evidence>